<protein>
    <submittedName>
        <fullName evidence="2">Uncharacterized protein</fullName>
    </submittedName>
</protein>
<feature type="region of interest" description="Disordered" evidence="1">
    <location>
        <begin position="40"/>
        <end position="83"/>
    </location>
</feature>
<dbReference type="Proteomes" id="UP001066276">
    <property type="component" value="Chromosome 11"/>
</dbReference>
<keyword evidence="3" id="KW-1185">Reference proteome</keyword>
<proteinExistence type="predicted"/>
<evidence type="ECO:0000313" key="2">
    <source>
        <dbReference type="EMBL" id="KAJ1090834.1"/>
    </source>
</evidence>
<accession>A0AAV7LIJ1</accession>
<evidence type="ECO:0000256" key="1">
    <source>
        <dbReference type="SAM" id="MobiDB-lite"/>
    </source>
</evidence>
<dbReference type="EMBL" id="JANPWB010000015">
    <property type="protein sequence ID" value="KAJ1090834.1"/>
    <property type="molecule type" value="Genomic_DNA"/>
</dbReference>
<gene>
    <name evidence="2" type="ORF">NDU88_003962</name>
</gene>
<evidence type="ECO:0000313" key="3">
    <source>
        <dbReference type="Proteomes" id="UP001066276"/>
    </source>
</evidence>
<sequence>MAVGHAHFRRSSATVQYVALLHAVFLVSGTRWRHIAARKRQHERAAARPLPPRALAVTPPRASLSKSGPREGNASSPGGGGMWQALTRRAKVPGGISGSKIAQPRHLLAPM</sequence>
<feature type="compositionally biased region" description="Low complexity" evidence="1">
    <location>
        <begin position="53"/>
        <end position="62"/>
    </location>
</feature>
<name>A0AAV7LIJ1_PLEWA</name>
<comment type="caution">
    <text evidence="2">The sequence shown here is derived from an EMBL/GenBank/DDBJ whole genome shotgun (WGS) entry which is preliminary data.</text>
</comment>
<dbReference type="AlphaFoldDB" id="A0AAV7LIJ1"/>
<reference evidence="2" key="1">
    <citation type="journal article" date="2022" name="bioRxiv">
        <title>Sequencing and chromosome-scale assembly of the giantPleurodeles waltlgenome.</title>
        <authorList>
            <person name="Brown T."/>
            <person name="Elewa A."/>
            <person name="Iarovenko S."/>
            <person name="Subramanian E."/>
            <person name="Araus A.J."/>
            <person name="Petzold A."/>
            <person name="Susuki M."/>
            <person name="Suzuki K.-i.T."/>
            <person name="Hayashi T."/>
            <person name="Toyoda A."/>
            <person name="Oliveira C."/>
            <person name="Osipova E."/>
            <person name="Leigh N.D."/>
            <person name="Simon A."/>
            <person name="Yun M.H."/>
        </authorList>
    </citation>
    <scope>NUCLEOTIDE SEQUENCE</scope>
    <source>
        <strain evidence="2">20211129_DDA</strain>
        <tissue evidence="2">Liver</tissue>
    </source>
</reference>
<organism evidence="2 3">
    <name type="scientific">Pleurodeles waltl</name>
    <name type="common">Iberian ribbed newt</name>
    <dbReference type="NCBI Taxonomy" id="8319"/>
    <lineage>
        <taxon>Eukaryota</taxon>
        <taxon>Metazoa</taxon>
        <taxon>Chordata</taxon>
        <taxon>Craniata</taxon>
        <taxon>Vertebrata</taxon>
        <taxon>Euteleostomi</taxon>
        <taxon>Amphibia</taxon>
        <taxon>Batrachia</taxon>
        <taxon>Caudata</taxon>
        <taxon>Salamandroidea</taxon>
        <taxon>Salamandridae</taxon>
        <taxon>Pleurodelinae</taxon>
        <taxon>Pleurodeles</taxon>
    </lineage>
</organism>